<reference evidence="2" key="2">
    <citation type="submission" date="2015-07" db="EMBL/GenBank/DDBJ databases">
        <authorList>
            <person name="Noorani M."/>
        </authorList>
    </citation>
    <scope>NUCLEOTIDE SEQUENCE</scope>
    <source>
        <strain evidence="2">Yugu1</strain>
    </source>
</reference>
<proteinExistence type="predicted"/>
<dbReference type="AlphaFoldDB" id="A0A368SC70"/>
<gene>
    <name evidence="2" type="ORF">SETIT_9G013000v2</name>
</gene>
<feature type="region of interest" description="Disordered" evidence="1">
    <location>
        <begin position="52"/>
        <end position="141"/>
    </location>
</feature>
<accession>A0A368SC70</accession>
<sequence length="196" mass="22025">MVARSNPEEKWRINKLQLALRLASNKFATNRALHPFQNEIARIRVHLARERHRITDRRNNPQPMERRQCFLTSERRPRSQPGRRISTARRRGEEGGERGEVVGIVGDNLDGTPREIGQRRRTRRDETRRYGRRGDGGDGGRAAWGVITVVPQGFGGYLRGAPGGLWRGGARVDKRDEGSSVILGGSASQVQGSLTR</sequence>
<protein>
    <submittedName>
        <fullName evidence="2">Uncharacterized protein</fullName>
    </submittedName>
</protein>
<feature type="compositionally biased region" description="Basic and acidic residues" evidence="1">
    <location>
        <begin position="90"/>
        <end position="100"/>
    </location>
</feature>
<evidence type="ECO:0000313" key="2">
    <source>
        <dbReference type="EMBL" id="RCV39958.1"/>
    </source>
</evidence>
<feature type="compositionally biased region" description="Basic and acidic residues" evidence="1">
    <location>
        <begin position="112"/>
        <end position="138"/>
    </location>
</feature>
<feature type="compositionally biased region" description="Polar residues" evidence="1">
    <location>
        <begin position="186"/>
        <end position="196"/>
    </location>
</feature>
<dbReference type="EMBL" id="CM003536">
    <property type="protein sequence ID" value="RCV39958.1"/>
    <property type="molecule type" value="Genomic_DNA"/>
</dbReference>
<evidence type="ECO:0000256" key="1">
    <source>
        <dbReference type="SAM" id="MobiDB-lite"/>
    </source>
</evidence>
<name>A0A368SC70_SETIT</name>
<feature type="compositionally biased region" description="Basic and acidic residues" evidence="1">
    <location>
        <begin position="56"/>
        <end position="77"/>
    </location>
</feature>
<organism evidence="2">
    <name type="scientific">Setaria italica</name>
    <name type="common">Foxtail millet</name>
    <name type="synonym">Panicum italicum</name>
    <dbReference type="NCBI Taxonomy" id="4555"/>
    <lineage>
        <taxon>Eukaryota</taxon>
        <taxon>Viridiplantae</taxon>
        <taxon>Streptophyta</taxon>
        <taxon>Embryophyta</taxon>
        <taxon>Tracheophyta</taxon>
        <taxon>Spermatophyta</taxon>
        <taxon>Magnoliopsida</taxon>
        <taxon>Liliopsida</taxon>
        <taxon>Poales</taxon>
        <taxon>Poaceae</taxon>
        <taxon>PACMAD clade</taxon>
        <taxon>Panicoideae</taxon>
        <taxon>Panicodae</taxon>
        <taxon>Paniceae</taxon>
        <taxon>Cenchrinae</taxon>
        <taxon>Setaria</taxon>
    </lineage>
</organism>
<reference evidence="2" key="1">
    <citation type="journal article" date="2012" name="Nat. Biotechnol.">
        <title>Reference genome sequence of the model plant Setaria.</title>
        <authorList>
            <person name="Bennetzen J.L."/>
            <person name="Schmutz J."/>
            <person name="Wang H."/>
            <person name="Percifield R."/>
            <person name="Hawkins J."/>
            <person name="Pontaroli A.C."/>
            <person name="Estep M."/>
            <person name="Feng L."/>
            <person name="Vaughn J.N."/>
            <person name="Grimwood J."/>
            <person name="Jenkins J."/>
            <person name="Barry K."/>
            <person name="Lindquist E."/>
            <person name="Hellsten U."/>
            <person name="Deshpande S."/>
            <person name="Wang X."/>
            <person name="Wu X."/>
            <person name="Mitros T."/>
            <person name="Triplett J."/>
            <person name="Yang X."/>
            <person name="Ye C.Y."/>
            <person name="Mauro-Herrera M."/>
            <person name="Wang L."/>
            <person name="Li P."/>
            <person name="Sharma M."/>
            <person name="Sharma R."/>
            <person name="Ronald P.C."/>
            <person name="Panaud O."/>
            <person name="Kellogg E.A."/>
            <person name="Brutnell T.P."/>
            <person name="Doust A.N."/>
            <person name="Tuskan G.A."/>
            <person name="Rokhsar D."/>
            <person name="Devos K.M."/>
        </authorList>
    </citation>
    <scope>NUCLEOTIDE SEQUENCE [LARGE SCALE GENOMIC DNA]</scope>
    <source>
        <strain evidence="2">Yugu1</strain>
    </source>
</reference>
<feature type="region of interest" description="Disordered" evidence="1">
    <location>
        <begin position="176"/>
        <end position="196"/>
    </location>
</feature>